<comment type="subcellular location">
    <subcellularLocation>
        <location evidence="1">Nucleus</location>
    </subcellularLocation>
</comment>
<dbReference type="AlphaFoldDB" id="A0AAD6HU87"/>
<accession>A0AAD6HU87</accession>
<dbReference type="Pfam" id="PF00172">
    <property type="entry name" value="Zn_clus"/>
    <property type="match status" value="1"/>
</dbReference>
<keyword evidence="4" id="KW-0238">DNA-binding</keyword>
<dbReference type="Gene3D" id="4.10.240.10">
    <property type="entry name" value="Zn(2)-C6 fungal-type DNA-binding domain"/>
    <property type="match status" value="1"/>
</dbReference>
<proteinExistence type="predicted"/>
<keyword evidence="2" id="KW-0479">Metal-binding</keyword>
<comment type="caution">
    <text evidence="8">The sequence shown here is derived from an EMBL/GenBank/DDBJ whole genome shotgun (WGS) entry which is preliminary data.</text>
</comment>
<sequence>MADGRGLVIQQNEHQQVDPAIPQLSCASCRDRKLKCDKLDPCTNCTASGLVCISIYRPRLRRGRHARRSGQRSSPPPAINREQVYARSAAEDTAVNKNLTERVCRLESLVQTVGSVTTSADMRHRELSEPGVNSDVWPVTSAPLSPTLSRSTKKRGLSNSNSLWVDLVQGRSQLRDAMGLASDEMDSEGNLPPMQADLAADSGISALGLFDTVDPFAPRQVQILCEDRGAVRQLCQIYLQNVDPIIKVLHRPSLGKWMMQGERYLDYPEGHPAVNALASAVFYSAANSMTENQCQSIFHTSKSSFVMAYRRRCEVAVEKSGLLTTRDITTLKAFILYLTSRRSKDKSVAIWTLVALAVRIAKALNLHQDQGENFFEQQMRKRLWLTICLIDLQASFAQSSEPLISHKEVESALIHIRHINDFDMNPSTTDSIADREGLTDTTFALITYHVQVAGRLLNFPNVEPTFCNSNGSHGGSSSSSVTSVSSVTIMNDQKARKQHVRRFKQEALELLGFCDPESLPYAWFTWHGTQCLLAAVRLSEQRPLSRSVMGNQAPPLPSGVEAGDTELLRQALHNLEKAQLICNDPRGEGFRWYITIPRAALVANVAECYLCTDKVLLRRTWPVIEASYRHHEAVLRQSGEAVQGSLPQMMRQTREKLAPLLHGDHPINGIQSLGMAGNGIVYLPVVACTGF</sequence>
<evidence type="ECO:0000256" key="6">
    <source>
        <dbReference type="ARBA" id="ARBA00023242"/>
    </source>
</evidence>
<dbReference type="GO" id="GO:0006351">
    <property type="term" value="P:DNA-templated transcription"/>
    <property type="evidence" value="ECO:0007669"/>
    <property type="project" value="InterPro"/>
</dbReference>
<evidence type="ECO:0000313" key="8">
    <source>
        <dbReference type="EMBL" id="KAJ5738176.1"/>
    </source>
</evidence>
<keyword evidence="3" id="KW-0805">Transcription regulation</keyword>
<reference evidence="8" key="2">
    <citation type="submission" date="2023-01" db="EMBL/GenBank/DDBJ databases">
        <authorList>
            <person name="Petersen C."/>
        </authorList>
    </citation>
    <scope>NUCLEOTIDE SEQUENCE</scope>
    <source>
        <strain evidence="8">IBT 17514</strain>
    </source>
</reference>
<reference evidence="8" key="1">
    <citation type="journal article" date="2023" name="IMA Fungus">
        <title>Comparative genomic study of the Penicillium genus elucidates a diverse pangenome and 15 lateral gene transfer events.</title>
        <authorList>
            <person name="Petersen C."/>
            <person name="Sorensen T."/>
            <person name="Nielsen M.R."/>
            <person name="Sondergaard T.E."/>
            <person name="Sorensen J.L."/>
            <person name="Fitzpatrick D.A."/>
            <person name="Frisvad J.C."/>
            <person name="Nielsen K.L."/>
        </authorList>
    </citation>
    <scope>NUCLEOTIDE SEQUENCE</scope>
    <source>
        <strain evidence="8">IBT 17514</strain>
    </source>
</reference>
<evidence type="ECO:0000256" key="2">
    <source>
        <dbReference type="ARBA" id="ARBA00022723"/>
    </source>
</evidence>
<dbReference type="CDD" id="cd12148">
    <property type="entry name" value="fungal_TF_MHR"/>
    <property type="match status" value="1"/>
</dbReference>
<dbReference type="EMBL" id="JAQJAN010000002">
    <property type="protein sequence ID" value="KAJ5738176.1"/>
    <property type="molecule type" value="Genomic_DNA"/>
</dbReference>
<dbReference type="PROSITE" id="PS00463">
    <property type="entry name" value="ZN2_CY6_FUNGAL_1"/>
    <property type="match status" value="1"/>
</dbReference>
<dbReference type="SUPFAM" id="SSF57701">
    <property type="entry name" value="Zn2/Cys6 DNA-binding domain"/>
    <property type="match status" value="1"/>
</dbReference>
<evidence type="ECO:0000256" key="3">
    <source>
        <dbReference type="ARBA" id="ARBA00023015"/>
    </source>
</evidence>
<organism evidence="8 9">
    <name type="scientific">Penicillium malachiteum</name>
    <dbReference type="NCBI Taxonomy" id="1324776"/>
    <lineage>
        <taxon>Eukaryota</taxon>
        <taxon>Fungi</taxon>
        <taxon>Dikarya</taxon>
        <taxon>Ascomycota</taxon>
        <taxon>Pezizomycotina</taxon>
        <taxon>Eurotiomycetes</taxon>
        <taxon>Eurotiomycetidae</taxon>
        <taxon>Eurotiales</taxon>
        <taxon>Aspergillaceae</taxon>
        <taxon>Penicillium</taxon>
    </lineage>
</organism>
<dbReference type="GO" id="GO:0003677">
    <property type="term" value="F:DNA binding"/>
    <property type="evidence" value="ECO:0007669"/>
    <property type="project" value="UniProtKB-KW"/>
</dbReference>
<dbReference type="PANTHER" id="PTHR31001:SF50">
    <property type="entry name" value="ZN(II)2CYS6 TRANSCRIPTION FACTOR (EUROFUNG)"/>
    <property type="match status" value="1"/>
</dbReference>
<gene>
    <name evidence="8" type="ORF">N7493_001331</name>
</gene>
<evidence type="ECO:0000256" key="5">
    <source>
        <dbReference type="ARBA" id="ARBA00023163"/>
    </source>
</evidence>
<dbReference type="PANTHER" id="PTHR31001">
    <property type="entry name" value="UNCHARACTERIZED TRANSCRIPTIONAL REGULATORY PROTEIN"/>
    <property type="match status" value="1"/>
</dbReference>
<dbReference type="InterPro" id="IPR007219">
    <property type="entry name" value="XnlR_reg_dom"/>
</dbReference>
<name>A0AAD6HU87_9EURO</name>
<dbReference type="SMART" id="SM00066">
    <property type="entry name" value="GAL4"/>
    <property type="match status" value="1"/>
</dbReference>
<feature type="domain" description="Zn(2)-C6 fungal-type" evidence="7">
    <location>
        <begin position="25"/>
        <end position="54"/>
    </location>
</feature>
<dbReference type="Proteomes" id="UP001215712">
    <property type="component" value="Unassembled WGS sequence"/>
</dbReference>
<dbReference type="PROSITE" id="PS50048">
    <property type="entry name" value="ZN2_CY6_FUNGAL_2"/>
    <property type="match status" value="1"/>
</dbReference>
<dbReference type="GO" id="GO:0000981">
    <property type="term" value="F:DNA-binding transcription factor activity, RNA polymerase II-specific"/>
    <property type="evidence" value="ECO:0007669"/>
    <property type="project" value="InterPro"/>
</dbReference>
<dbReference type="Pfam" id="PF04082">
    <property type="entry name" value="Fungal_trans"/>
    <property type="match status" value="1"/>
</dbReference>
<dbReference type="CDD" id="cd00067">
    <property type="entry name" value="GAL4"/>
    <property type="match status" value="1"/>
</dbReference>
<dbReference type="InterPro" id="IPR050613">
    <property type="entry name" value="Sec_Metabolite_Reg"/>
</dbReference>
<dbReference type="GO" id="GO:0005634">
    <property type="term" value="C:nucleus"/>
    <property type="evidence" value="ECO:0007669"/>
    <property type="project" value="UniProtKB-SubCell"/>
</dbReference>
<protein>
    <submittedName>
        <fullName evidence="8">VrtR2</fullName>
    </submittedName>
</protein>
<evidence type="ECO:0000256" key="1">
    <source>
        <dbReference type="ARBA" id="ARBA00004123"/>
    </source>
</evidence>
<evidence type="ECO:0000313" key="9">
    <source>
        <dbReference type="Proteomes" id="UP001215712"/>
    </source>
</evidence>
<dbReference type="InterPro" id="IPR001138">
    <property type="entry name" value="Zn2Cys6_DnaBD"/>
</dbReference>
<dbReference type="GO" id="GO:0008270">
    <property type="term" value="F:zinc ion binding"/>
    <property type="evidence" value="ECO:0007669"/>
    <property type="project" value="InterPro"/>
</dbReference>
<evidence type="ECO:0000256" key="4">
    <source>
        <dbReference type="ARBA" id="ARBA00023125"/>
    </source>
</evidence>
<evidence type="ECO:0000259" key="7">
    <source>
        <dbReference type="PROSITE" id="PS50048"/>
    </source>
</evidence>
<keyword evidence="5" id="KW-0804">Transcription</keyword>
<keyword evidence="6" id="KW-0539">Nucleus</keyword>
<dbReference type="InterPro" id="IPR036864">
    <property type="entry name" value="Zn2-C6_fun-type_DNA-bd_sf"/>
</dbReference>
<keyword evidence="9" id="KW-1185">Reference proteome</keyword>